<dbReference type="Proteomes" id="UP001162131">
    <property type="component" value="Unassembled WGS sequence"/>
</dbReference>
<comment type="similarity">
    <text evidence="2 8">Belongs to the ferredoxin--NADP reductase type 1 family.</text>
</comment>
<keyword evidence="6 8" id="KW-0560">Oxidoreductase</keyword>
<evidence type="ECO:0000313" key="11">
    <source>
        <dbReference type="EMBL" id="CAG9323220.1"/>
    </source>
</evidence>
<name>A0AAU9JGI4_9CILI</name>
<dbReference type="Gene3D" id="3.50.50.60">
    <property type="entry name" value="FAD/NAD(P)-binding domain"/>
    <property type="match status" value="1"/>
</dbReference>
<dbReference type="GO" id="GO:0005739">
    <property type="term" value="C:mitochondrion"/>
    <property type="evidence" value="ECO:0007669"/>
    <property type="project" value="UniProtKB-SubCell"/>
</dbReference>
<accession>A0AAU9JGI4</accession>
<dbReference type="InterPro" id="IPR021163">
    <property type="entry name" value="Ferredox_Rdtase_adrenod"/>
</dbReference>
<evidence type="ECO:0000256" key="3">
    <source>
        <dbReference type="ARBA" id="ARBA00022630"/>
    </source>
</evidence>
<keyword evidence="3 8" id="KW-0285">Flavoprotein</keyword>
<dbReference type="PANTHER" id="PTHR48467:SF1">
    <property type="entry name" value="GLUTAMATE SYNTHASE 1 [NADH], CHLOROPLASTIC-LIKE"/>
    <property type="match status" value="1"/>
</dbReference>
<evidence type="ECO:0000256" key="1">
    <source>
        <dbReference type="ARBA" id="ARBA00001974"/>
    </source>
</evidence>
<dbReference type="SUPFAM" id="SSF51971">
    <property type="entry name" value="Nucleotide-binding domain"/>
    <property type="match status" value="1"/>
</dbReference>
<dbReference type="InterPro" id="IPR055275">
    <property type="entry name" value="Ferredox_Rdtase"/>
</dbReference>
<dbReference type="InterPro" id="IPR036188">
    <property type="entry name" value="FAD/NAD-bd_sf"/>
</dbReference>
<evidence type="ECO:0000313" key="12">
    <source>
        <dbReference type="Proteomes" id="UP001162131"/>
    </source>
</evidence>
<evidence type="ECO:0000256" key="2">
    <source>
        <dbReference type="ARBA" id="ARBA00008312"/>
    </source>
</evidence>
<dbReference type="AlphaFoldDB" id="A0AAU9JGI4"/>
<reference evidence="11" key="1">
    <citation type="submission" date="2021-09" db="EMBL/GenBank/DDBJ databases">
        <authorList>
            <consortium name="AG Swart"/>
            <person name="Singh M."/>
            <person name="Singh A."/>
            <person name="Seah K."/>
            <person name="Emmerich C."/>
        </authorList>
    </citation>
    <scope>NUCLEOTIDE SEQUENCE</scope>
    <source>
        <strain evidence="11">ATCC30299</strain>
    </source>
</reference>
<dbReference type="Gene3D" id="3.40.50.720">
    <property type="entry name" value="NAD(P)-binding Rossmann-like Domain"/>
    <property type="match status" value="1"/>
</dbReference>
<comment type="caution">
    <text evidence="11">The sequence shown here is derived from an EMBL/GenBank/DDBJ whole genome shotgun (WGS) entry which is preliminary data.</text>
</comment>
<keyword evidence="12" id="KW-1185">Reference proteome</keyword>
<feature type="binding site" evidence="9">
    <location>
        <position position="13"/>
    </location>
    <ligand>
        <name>FAD</name>
        <dbReference type="ChEBI" id="CHEBI:57692"/>
    </ligand>
</feature>
<feature type="binding site" evidence="10">
    <location>
        <begin position="146"/>
        <end position="149"/>
    </location>
    <ligand>
        <name>NADP(+)</name>
        <dbReference type="ChEBI" id="CHEBI:58349"/>
    </ligand>
</feature>
<protein>
    <recommendedName>
        <fullName evidence="8">NADPH:adrenodoxin oxidoreductase, mitochondrial</fullName>
        <ecNumber evidence="8">1.18.1.6</ecNumber>
    </recommendedName>
</protein>
<evidence type="ECO:0000256" key="6">
    <source>
        <dbReference type="ARBA" id="ARBA00023002"/>
    </source>
</evidence>
<feature type="binding site" evidence="9">
    <location>
        <position position="42"/>
    </location>
    <ligand>
        <name>FAD</name>
        <dbReference type="ChEBI" id="CHEBI:57692"/>
    </ligand>
</feature>
<comment type="catalytic activity">
    <reaction evidence="7 8">
        <text>2 reduced [adrenodoxin] + NADP(+) + H(+) = 2 oxidized [adrenodoxin] + NADPH</text>
        <dbReference type="Rhea" id="RHEA:42312"/>
        <dbReference type="Rhea" id="RHEA-COMP:9998"/>
        <dbReference type="Rhea" id="RHEA-COMP:9999"/>
        <dbReference type="ChEBI" id="CHEBI:15378"/>
        <dbReference type="ChEBI" id="CHEBI:33737"/>
        <dbReference type="ChEBI" id="CHEBI:33738"/>
        <dbReference type="ChEBI" id="CHEBI:57783"/>
        <dbReference type="ChEBI" id="CHEBI:58349"/>
        <dbReference type="EC" id="1.18.1.6"/>
    </reaction>
</comment>
<feature type="binding site" evidence="9">
    <location>
        <position position="78"/>
    </location>
    <ligand>
        <name>FAD</name>
        <dbReference type="ChEBI" id="CHEBI:57692"/>
    </ligand>
</feature>
<keyword evidence="4 8" id="KW-0274">FAD</keyword>
<dbReference type="PRINTS" id="PR00419">
    <property type="entry name" value="ADXRDTASE"/>
</dbReference>
<proteinExistence type="inferred from homology"/>
<feature type="binding site" evidence="10">
    <location>
        <position position="363"/>
    </location>
    <ligand>
        <name>NADP(+)</name>
        <dbReference type="ChEBI" id="CHEBI:58349"/>
    </ligand>
</feature>
<dbReference type="EMBL" id="CAJZBQ010000033">
    <property type="protein sequence ID" value="CAG9323220.1"/>
    <property type="molecule type" value="Genomic_DNA"/>
</dbReference>
<evidence type="ECO:0000256" key="7">
    <source>
        <dbReference type="ARBA" id="ARBA00048933"/>
    </source>
</evidence>
<evidence type="ECO:0000256" key="9">
    <source>
        <dbReference type="PIRSR" id="PIRSR000362-1"/>
    </source>
</evidence>
<feature type="binding site" evidence="9">
    <location>
        <begin position="363"/>
        <end position="365"/>
    </location>
    <ligand>
        <name>FAD</name>
        <dbReference type="ChEBI" id="CHEBI:57692"/>
    </ligand>
</feature>
<comment type="subcellular location">
    <subcellularLocation>
        <location evidence="8">Mitochondrion</location>
    </subcellularLocation>
</comment>
<evidence type="ECO:0000256" key="10">
    <source>
        <dbReference type="PIRSR" id="PIRSR000362-2"/>
    </source>
</evidence>
<gene>
    <name evidence="11" type="ORF">BSTOLATCC_MIC33121</name>
</gene>
<organism evidence="11 12">
    <name type="scientific">Blepharisma stoltei</name>
    <dbReference type="NCBI Taxonomy" id="1481888"/>
    <lineage>
        <taxon>Eukaryota</taxon>
        <taxon>Sar</taxon>
        <taxon>Alveolata</taxon>
        <taxon>Ciliophora</taxon>
        <taxon>Postciliodesmatophora</taxon>
        <taxon>Heterotrichea</taxon>
        <taxon>Heterotrichida</taxon>
        <taxon>Blepharismidae</taxon>
        <taxon>Blepharisma</taxon>
    </lineage>
</organism>
<feature type="binding site" evidence="9">
    <location>
        <position position="356"/>
    </location>
    <ligand>
        <name>FAD</name>
        <dbReference type="ChEBI" id="CHEBI:57692"/>
    </ligand>
</feature>
<evidence type="ECO:0000256" key="4">
    <source>
        <dbReference type="ARBA" id="ARBA00022827"/>
    </source>
</evidence>
<dbReference type="PIRSF" id="PIRSF000362">
    <property type="entry name" value="FNR"/>
    <property type="match status" value="1"/>
</dbReference>
<keyword evidence="5 8" id="KW-0521">NADP</keyword>
<dbReference type="PANTHER" id="PTHR48467">
    <property type="entry name" value="GLUTAMATE SYNTHASE 1 [NADH], CHLOROPLASTIC-LIKE"/>
    <property type="match status" value="1"/>
</dbReference>
<feature type="binding site" evidence="9">
    <location>
        <position position="34"/>
    </location>
    <ligand>
        <name>FAD</name>
        <dbReference type="ChEBI" id="CHEBI:57692"/>
    </ligand>
</feature>
<dbReference type="GO" id="GO:0016491">
    <property type="term" value="F:oxidoreductase activity"/>
    <property type="evidence" value="ECO:0007669"/>
    <property type="project" value="UniProtKB-KW"/>
</dbReference>
<dbReference type="EC" id="1.18.1.6" evidence="8"/>
<evidence type="ECO:0000256" key="8">
    <source>
        <dbReference type="PIRNR" id="PIRNR000362"/>
    </source>
</evidence>
<feature type="binding site" evidence="10">
    <location>
        <begin position="190"/>
        <end position="191"/>
    </location>
    <ligand>
        <name>NADP(+)</name>
        <dbReference type="ChEBI" id="CHEBI:58349"/>
    </ligand>
</feature>
<sequence length="444" mass="49952">MALRFSLVGSGPAAFFTAKSLLKSIPNCKIDIFEKFPTPYGLIRYGVAPDHPEIKNVITEFSQLGQLEQVRFFGNIKIGTDITHSQLIENYSAVIYAHGSSSDKALDIIGGHLSKSARSFVEWYNALPGCDSFSLKGIKKVAIIGNGNVAIDLVRIMGSPIDRLEKTDISNIALEELRSSQIENIEVIGRRGAIQSAMTVKELRMLSNIPGISIRVFEDEIRDSLNESSQKEIDVNYDKEHFANTRARKRLFDLINSFPREHKTNSRVKIDFRYLLSPIRYEQGILTLQKNALVGNSYKQIARPLDSTIEIPCDLLFRSIGYKGIHIDGELPYDNKEGILINTEGKISENTYVSGWAKTGPYGVIDATMRSSFETAETIIKDYNKGVFTPKEDKIHKILENKPVVTFQDWLKIDAYEISQGKLSGKPREKVKNIEKMLEIALNR</sequence>
<evidence type="ECO:0000256" key="5">
    <source>
        <dbReference type="ARBA" id="ARBA00022857"/>
    </source>
</evidence>
<feature type="binding site" evidence="10">
    <location>
        <position position="202"/>
    </location>
    <ligand>
        <name>NADP(+)</name>
        <dbReference type="ChEBI" id="CHEBI:58349"/>
    </ligand>
</feature>
<keyword evidence="8" id="KW-0496">Mitochondrion</keyword>
<comment type="cofactor">
    <cofactor evidence="1 8 9">
        <name>FAD</name>
        <dbReference type="ChEBI" id="CHEBI:57692"/>
    </cofactor>
</comment>